<dbReference type="Proteomes" id="UP000183686">
    <property type="component" value="Unassembled WGS sequence"/>
</dbReference>
<dbReference type="NCBIfam" id="TIGR00797">
    <property type="entry name" value="matE"/>
    <property type="match status" value="1"/>
</dbReference>
<sequence length="465" mass="50760">MAEQKESRLNEFLENPERSLWTIAIPVIAGMAIQTFYSIVDMLFIGQLGGNSIAAVAFNMPLYFFVMGITFGLGTGITATIARAIGEENKEKADNAAKHGLLIALVMGITLTVFGLLVGKRVLSILGSPSELIEESWSYLEVTCYGMMFIVFSIVFRSILAGEGDMKFPVMVAATGTILNIVLDPIFIFDLDEYGGFGLDMGVRGAAAASVVSQMIVFFIFVFMLFFKDHAYISFDLQNFTFSRKLMKEILVVGIPSSISMIIMSFGQGVFNYILIIGYGSNAVAAYTISSRLDMLMFLPIMGIATGLVTTVGMFTGAKRFDKVRSIIIYAISRAFVIVSISSAIVYVLTPSIIGLFTDDKEIASIGVSALRTLCFTYPFVGIAMPCGRIMQGLGQGIPVLVITALRVLLVSAPLAYYFAIIDSRDIVWVWYSIAISVSVSAIVGPIWVWKTINNMEKSDKSFSN</sequence>
<keyword evidence="3" id="KW-0050">Antiport</keyword>
<evidence type="ECO:0000256" key="5">
    <source>
        <dbReference type="ARBA" id="ARBA00022692"/>
    </source>
</evidence>
<keyword evidence="5 10" id="KW-0812">Transmembrane</keyword>
<feature type="transmembrane region" description="Helical" evidence="10">
    <location>
        <begin position="168"/>
        <end position="188"/>
    </location>
</feature>
<dbReference type="InterPro" id="IPR002528">
    <property type="entry name" value="MATE_fam"/>
</dbReference>
<feature type="transmembrane region" description="Helical" evidence="10">
    <location>
        <begin position="327"/>
        <end position="349"/>
    </location>
</feature>
<dbReference type="GO" id="GO:0042910">
    <property type="term" value="F:xenobiotic transmembrane transporter activity"/>
    <property type="evidence" value="ECO:0007669"/>
    <property type="project" value="InterPro"/>
</dbReference>
<feature type="transmembrane region" description="Helical" evidence="10">
    <location>
        <begin position="400"/>
        <end position="422"/>
    </location>
</feature>
<feature type="transmembrane region" description="Helical" evidence="10">
    <location>
        <begin position="97"/>
        <end position="117"/>
    </location>
</feature>
<feature type="transmembrane region" description="Helical" evidence="10">
    <location>
        <begin position="295"/>
        <end position="315"/>
    </location>
</feature>
<dbReference type="InterPro" id="IPR050222">
    <property type="entry name" value="MATE_MdtK"/>
</dbReference>
<dbReference type="GO" id="GO:0015297">
    <property type="term" value="F:antiporter activity"/>
    <property type="evidence" value="ECO:0007669"/>
    <property type="project" value="UniProtKB-KW"/>
</dbReference>
<keyword evidence="6 10" id="KW-1133">Transmembrane helix</keyword>
<organism evidence="11 12">
    <name type="scientific">Marine Group III euryarchaeote CG-Epi5</name>
    <dbReference type="NCBI Taxonomy" id="1888999"/>
    <lineage>
        <taxon>Archaea</taxon>
        <taxon>Methanobacteriati</taxon>
        <taxon>Thermoplasmatota</taxon>
        <taxon>Thermoplasmata</taxon>
        <taxon>Candidatus Thermoprofundales</taxon>
    </lineage>
</organism>
<feature type="transmembrane region" description="Helical" evidence="10">
    <location>
        <begin position="369"/>
        <end position="388"/>
    </location>
</feature>
<evidence type="ECO:0000313" key="11">
    <source>
        <dbReference type="EMBL" id="OIR21995.1"/>
    </source>
</evidence>
<proteinExistence type="predicted"/>
<evidence type="ECO:0000313" key="12">
    <source>
        <dbReference type="Proteomes" id="UP000183686"/>
    </source>
</evidence>
<comment type="caution">
    <text evidence="11">The sequence shown here is derived from an EMBL/GenBank/DDBJ whole genome shotgun (WGS) entry which is preliminary data.</text>
</comment>
<evidence type="ECO:0000256" key="3">
    <source>
        <dbReference type="ARBA" id="ARBA00022449"/>
    </source>
</evidence>
<protein>
    <recommendedName>
        <fullName evidence="9">Multidrug-efflux transporter</fullName>
    </recommendedName>
</protein>
<evidence type="ECO:0000256" key="2">
    <source>
        <dbReference type="ARBA" id="ARBA00022448"/>
    </source>
</evidence>
<evidence type="ECO:0000256" key="7">
    <source>
        <dbReference type="ARBA" id="ARBA00023065"/>
    </source>
</evidence>
<feature type="transmembrane region" description="Helical" evidence="10">
    <location>
        <begin position="208"/>
        <end position="227"/>
    </location>
</feature>
<evidence type="ECO:0000256" key="1">
    <source>
        <dbReference type="ARBA" id="ARBA00004651"/>
    </source>
</evidence>
<comment type="subcellular location">
    <subcellularLocation>
        <location evidence="1">Cell membrane</location>
        <topology evidence="1">Multi-pass membrane protein</topology>
    </subcellularLocation>
</comment>
<evidence type="ECO:0000256" key="10">
    <source>
        <dbReference type="SAM" id="Phobius"/>
    </source>
</evidence>
<dbReference type="AlphaFoldDB" id="A0A1J5TP89"/>
<name>A0A1J5TP89_9ARCH</name>
<dbReference type="PANTHER" id="PTHR43298:SF2">
    <property type="entry name" value="FMN_FAD EXPORTER YEEO-RELATED"/>
    <property type="match status" value="1"/>
</dbReference>
<keyword evidence="7" id="KW-0406">Ion transport</keyword>
<feature type="transmembrane region" description="Helical" evidence="10">
    <location>
        <begin position="20"/>
        <end position="40"/>
    </location>
</feature>
<dbReference type="EMBL" id="MIYW01000018">
    <property type="protein sequence ID" value="OIR21995.1"/>
    <property type="molecule type" value="Genomic_DNA"/>
</dbReference>
<dbReference type="GO" id="GO:0005886">
    <property type="term" value="C:plasma membrane"/>
    <property type="evidence" value="ECO:0007669"/>
    <property type="project" value="UniProtKB-SubCell"/>
</dbReference>
<dbReference type="PIRSF" id="PIRSF006603">
    <property type="entry name" value="DinF"/>
    <property type="match status" value="1"/>
</dbReference>
<dbReference type="GO" id="GO:0006811">
    <property type="term" value="P:monoatomic ion transport"/>
    <property type="evidence" value="ECO:0007669"/>
    <property type="project" value="UniProtKB-KW"/>
</dbReference>
<keyword evidence="4" id="KW-1003">Cell membrane</keyword>
<evidence type="ECO:0000256" key="4">
    <source>
        <dbReference type="ARBA" id="ARBA00022475"/>
    </source>
</evidence>
<evidence type="ECO:0000256" key="9">
    <source>
        <dbReference type="ARBA" id="ARBA00031636"/>
    </source>
</evidence>
<dbReference type="PANTHER" id="PTHR43298">
    <property type="entry name" value="MULTIDRUG RESISTANCE PROTEIN NORM-RELATED"/>
    <property type="match status" value="1"/>
</dbReference>
<dbReference type="InterPro" id="IPR048279">
    <property type="entry name" value="MdtK-like"/>
</dbReference>
<feature type="transmembrane region" description="Helical" evidence="10">
    <location>
        <begin position="137"/>
        <end position="156"/>
    </location>
</feature>
<feature type="transmembrane region" description="Helical" evidence="10">
    <location>
        <begin position="60"/>
        <end position="85"/>
    </location>
</feature>
<reference evidence="11 12" key="1">
    <citation type="submission" date="2016-08" db="EMBL/GenBank/DDBJ databases">
        <title>New Insights into Marine Group III Euryarchaeota, from dark to light.</title>
        <authorList>
            <person name="Haro-Moreno J.M."/>
            <person name="Rodriguez-Valera F."/>
            <person name="Lopez-Garcia P."/>
            <person name="Moreira D."/>
            <person name="Martin-Cuadrado A.B."/>
        </authorList>
    </citation>
    <scope>NUCLEOTIDE SEQUENCE [LARGE SCALE GENOMIC DNA]</scope>
    <source>
        <strain evidence="11">CG-Epi5</strain>
    </source>
</reference>
<feature type="transmembrane region" description="Helical" evidence="10">
    <location>
        <begin position="428"/>
        <end position="450"/>
    </location>
</feature>
<keyword evidence="2" id="KW-0813">Transport</keyword>
<keyword evidence="8 10" id="KW-0472">Membrane</keyword>
<dbReference type="Pfam" id="PF01554">
    <property type="entry name" value="MatE"/>
    <property type="match status" value="2"/>
</dbReference>
<accession>A0A1J5TP89</accession>
<gene>
    <name evidence="11" type="ORF">BEU02_00655</name>
</gene>
<evidence type="ECO:0000256" key="8">
    <source>
        <dbReference type="ARBA" id="ARBA00023136"/>
    </source>
</evidence>
<evidence type="ECO:0000256" key="6">
    <source>
        <dbReference type="ARBA" id="ARBA00022989"/>
    </source>
</evidence>